<keyword evidence="1" id="KW-0812">Transmembrane</keyword>
<evidence type="ECO:0000313" key="2">
    <source>
        <dbReference type="EMBL" id="ROR54714.1"/>
    </source>
</evidence>
<proteinExistence type="predicted"/>
<feature type="transmembrane region" description="Helical" evidence="1">
    <location>
        <begin position="339"/>
        <end position="356"/>
    </location>
</feature>
<dbReference type="EMBL" id="RKHG01000001">
    <property type="protein sequence ID" value="ROR54714.1"/>
    <property type="molecule type" value="Genomic_DNA"/>
</dbReference>
<comment type="caution">
    <text evidence="2">The sequence shown here is derived from an EMBL/GenBank/DDBJ whole genome shotgun (WGS) entry which is preliminary data.</text>
</comment>
<keyword evidence="1" id="KW-1133">Transmembrane helix</keyword>
<accession>A0A3N1ZV27</accession>
<gene>
    <name evidence="2" type="ORF">EDD41_1943</name>
</gene>
<feature type="transmembrane region" description="Helical" evidence="1">
    <location>
        <begin position="213"/>
        <end position="234"/>
    </location>
</feature>
<feature type="transmembrane region" description="Helical" evidence="1">
    <location>
        <begin position="299"/>
        <end position="319"/>
    </location>
</feature>
<reference evidence="2 3" key="1">
    <citation type="submission" date="2018-11" db="EMBL/GenBank/DDBJ databases">
        <title>Sequencing the genomes of 1000 actinobacteria strains.</title>
        <authorList>
            <person name="Klenk H.-P."/>
        </authorList>
    </citation>
    <scope>NUCLEOTIDE SEQUENCE [LARGE SCALE GENOMIC DNA]</scope>
    <source>
        <strain evidence="2 3">DSM 10546</strain>
    </source>
</reference>
<dbReference type="AlphaFoldDB" id="A0A3N1ZV27"/>
<name>A0A3N1ZV27_9ACTN</name>
<feature type="transmembrane region" description="Helical" evidence="1">
    <location>
        <begin position="390"/>
        <end position="412"/>
    </location>
</feature>
<feature type="transmembrane region" description="Helical" evidence="1">
    <location>
        <begin position="131"/>
        <end position="154"/>
    </location>
</feature>
<evidence type="ECO:0000313" key="3">
    <source>
        <dbReference type="Proteomes" id="UP000275749"/>
    </source>
</evidence>
<keyword evidence="1" id="KW-0472">Membrane</keyword>
<feature type="transmembrane region" description="Helical" evidence="1">
    <location>
        <begin position="166"/>
        <end position="192"/>
    </location>
</feature>
<feature type="transmembrane region" description="Helical" evidence="1">
    <location>
        <begin position="39"/>
        <end position="64"/>
    </location>
</feature>
<evidence type="ECO:0008006" key="4">
    <source>
        <dbReference type="Google" id="ProtNLM"/>
    </source>
</evidence>
<protein>
    <recommendedName>
        <fullName evidence="4">FtsX-like permease family protein</fullName>
    </recommendedName>
</protein>
<dbReference type="Proteomes" id="UP000275749">
    <property type="component" value="Unassembled WGS sequence"/>
</dbReference>
<evidence type="ECO:0000256" key="1">
    <source>
        <dbReference type="SAM" id="Phobius"/>
    </source>
</evidence>
<organism evidence="2 3">
    <name type="scientific">Luteococcus japonicus</name>
    <dbReference type="NCBI Taxonomy" id="33984"/>
    <lineage>
        <taxon>Bacteria</taxon>
        <taxon>Bacillati</taxon>
        <taxon>Actinomycetota</taxon>
        <taxon>Actinomycetes</taxon>
        <taxon>Propionibacteriales</taxon>
        <taxon>Propionibacteriaceae</taxon>
        <taxon>Luteococcus</taxon>
    </lineage>
</organism>
<feature type="transmembrane region" description="Helical" evidence="1">
    <location>
        <begin position="76"/>
        <end position="97"/>
    </location>
</feature>
<feature type="transmembrane region" description="Helical" evidence="1">
    <location>
        <begin position="424"/>
        <end position="442"/>
    </location>
</feature>
<feature type="transmembrane region" description="Helical" evidence="1">
    <location>
        <begin position="240"/>
        <end position="265"/>
    </location>
</feature>
<sequence>MNASTSSASVNGGSTSVKGGTWALVKLLARPTMADRSSWALPVAAMGVASALSLSVAGGVHHFFSTTGELAGMYRFLSLVALVLLLVPLATLAGAAARLSARRRDTRLSSLRLLGASSGTLRLLTLTETGATALAGALLGVLGYLALLPLFGLLHFGGGRIGAGRLWLGVLPVLGAVLAIVLLGLASSVVGLRKVEVTPLGVRTRQKAPVASTRRMVAAVAAVAGCSVLARLLGSAASTLAIMVMMVLMFGLPLVAVNLAGPWIVSVVARQDLRRAKDPTQLLAARTILEDPKQVWRQVGALGATTFVGVFMGVAMSMAAQPTSNPHDAVLMTDIRTGVMLTLLISFVTVACSVGINQTAAVLDRRQLFVGLDMLGMPATMIDAARRRSVLRPVTAVVAISALAALALVLPLGAVNSFASPTSALTVVLVLVGGLALVRLGLLASRATLRQVLVAGLTRAE</sequence>